<evidence type="ECO:0000313" key="3">
    <source>
        <dbReference type="Proteomes" id="UP000016505"/>
    </source>
</evidence>
<gene>
    <name evidence="2" type="ORF">PARC_a3731</name>
</gene>
<proteinExistence type="predicted"/>
<dbReference type="InterPro" id="IPR014922">
    <property type="entry name" value="YdhG-like"/>
</dbReference>
<dbReference type="RefSeq" id="WP_010554927.1">
    <property type="nucleotide sequence ID" value="NZ_CP011025.1"/>
</dbReference>
<dbReference type="Proteomes" id="UP000016505">
    <property type="component" value="Chromosome I"/>
</dbReference>
<dbReference type="SUPFAM" id="SSF159888">
    <property type="entry name" value="YdhG-like"/>
    <property type="match status" value="1"/>
</dbReference>
<dbReference type="Gene3D" id="3.90.1150.200">
    <property type="match status" value="1"/>
</dbReference>
<organism evidence="2 3">
    <name type="scientific">Pseudoalteromonas arctica A 37-1-2</name>
    <dbReference type="NCBI Taxonomy" id="1117313"/>
    <lineage>
        <taxon>Bacteria</taxon>
        <taxon>Pseudomonadati</taxon>
        <taxon>Pseudomonadota</taxon>
        <taxon>Gammaproteobacteria</taxon>
        <taxon>Alteromonadales</taxon>
        <taxon>Pseudoalteromonadaceae</taxon>
        <taxon>Pseudoalteromonas</taxon>
    </lineage>
</organism>
<name>A0A290SAL0_9GAMM</name>
<evidence type="ECO:0000313" key="2">
    <source>
        <dbReference type="EMBL" id="ATC88061.1"/>
    </source>
</evidence>
<dbReference type="KEGG" id="part:PARC_a3731"/>
<dbReference type="EMBL" id="CP011025">
    <property type="protein sequence ID" value="ATC88061.1"/>
    <property type="molecule type" value="Genomic_DNA"/>
</dbReference>
<protein>
    <recommendedName>
        <fullName evidence="1">YdhG-like domain-containing protein</fullName>
    </recommendedName>
</protein>
<accession>A0A290SAL0</accession>
<dbReference type="AlphaFoldDB" id="A0A290SAL0"/>
<reference evidence="2 3" key="1">
    <citation type="journal article" date="2012" name="J. Bacteriol.">
        <title>Genome sequences of type strains of seven species of the marine bacterium Pseudoalteromonas.</title>
        <authorList>
            <person name="Xie B.B."/>
            <person name="Shu Y.L."/>
            <person name="Qin Q.L."/>
            <person name="Rong J.C."/>
            <person name="Zhang X.Y."/>
            <person name="Chen X.L."/>
            <person name="Shi M."/>
            <person name="He H.L."/>
            <person name="Zhou B.C."/>
            <person name="Zhang Y.Z."/>
        </authorList>
    </citation>
    <scope>NUCLEOTIDE SEQUENCE [LARGE SCALE GENOMIC DNA]</scope>
    <source>
        <strain evidence="2 3">A 37-1-2</strain>
    </source>
</reference>
<dbReference type="Pfam" id="PF08818">
    <property type="entry name" value="DUF1801"/>
    <property type="match status" value="1"/>
</dbReference>
<feature type="domain" description="YdhG-like" evidence="1">
    <location>
        <begin position="17"/>
        <end position="117"/>
    </location>
</feature>
<sequence>MNTEIKNIFNNHPEAAKSTLIQLRELIYTVAQEQNLGAVEESLKWGEPSYNTINGSPIRVGFKGSSCYLFFHCQSKLVSTFRELYSHNLTFEGNRAIVLNSEKPLPEHPLKACIKLALTYHSVKHLPLLGA</sequence>
<evidence type="ECO:0000259" key="1">
    <source>
        <dbReference type="Pfam" id="PF08818"/>
    </source>
</evidence>
<dbReference type="OrthoDB" id="328972at2"/>